<feature type="domain" description="FecR protein" evidence="2">
    <location>
        <begin position="126"/>
        <end position="218"/>
    </location>
</feature>
<keyword evidence="1" id="KW-1133">Transmembrane helix</keyword>
<dbReference type="FunFam" id="2.60.120.1440:FF:000001">
    <property type="entry name" value="Putative anti-sigma factor"/>
    <property type="match status" value="1"/>
</dbReference>
<keyword evidence="5" id="KW-1185">Reference proteome</keyword>
<dbReference type="Gene3D" id="2.60.120.1440">
    <property type="match status" value="1"/>
</dbReference>
<evidence type="ECO:0000313" key="5">
    <source>
        <dbReference type="Proteomes" id="UP001163821"/>
    </source>
</evidence>
<gene>
    <name evidence="4" type="ORF">N2K84_15875</name>
</gene>
<comment type="caution">
    <text evidence="4">The sequence shown here is derived from an EMBL/GenBank/DDBJ whole genome shotgun (WGS) entry which is preliminary data.</text>
</comment>
<dbReference type="EMBL" id="JAPAAF010000031">
    <property type="protein sequence ID" value="MCW0484220.1"/>
    <property type="molecule type" value="Genomic_DNA"/>
</dbReference>
<evidence type="ECO:0000313" key="4">
    <source>
        <dbReference type="EMBL" id="MCW0484220.1"/>
    </source>
</evidence>
<feature type="domain" description="Protein FecR C-terminal" evidence="3">
    <location>
        <begin position="267"/>
        <end position="333"/>
    </location>
</feature>
<organism evidence="4 5">
    <name type="scientific">Gaoshiqia sediminis</name>
    <dbReference type="NCBI Taxonomy" id="2986998"/>
    <lineage>
        <taxon>Bacteria</taxon>
        <taxon>Pseudomonadati</taxon>
        <taxon>Bacteroidota</taxon>
        <taxon>Bacteroidia</taxon>
        <taxon>Marinilabiliales</taxon>
        <taxon>Prolixibacteraceae</taxon>
        <taxon>Gaoshiqia</taxon>
    </lineage>
</organism>
<dbReference type="InterPro" id="IPR032508">
    <property type="entry name" value="FecR_C"/>
</dbReference>
<dbReference type="Pfam" id="PF16344">
    <property type="entry name" value="FecR_C"/>
    <property type="match status" value="1"/>
</dbReference>
<dbReference type="PANTHER" id="PTHR30273:SF2">
    <property type="entry name" value="PROTEIN FECR"/>
    <property type="match status" value="1"/>
</dbReference>
<name>A0AA42CAZ0_9BACT</name>
<dbReference type="InterPro" id="IPR012373">
    <property type="entry name" value="Ferrdict_sens_TM"/>
</dbReference>
<dbReference type="PANTHER" id="PTHR30273">
    <property type="entry name" value="PERIPLASMIC SIGNAL SENSOR AND SIGMA FACTOR ACTIVATOR FECR-RELATED"/>
    <property type="match status" value="1"/>
</dbReference>
<dbReference type="InterPro" id="IPR006860">
    <property type="entry name" value="FecR"/>
</dbReference>
<sequence>MDELILKCLQGEGTSGENEQVWEWLKSSSENFRHYEQMRDVWIASGMVRNLSESEIDRRFERVRNRIGAGKKGKKSFYTVVPIRQLPEWLKYAAVFIFAFLLGAVLLELYYGTSKSANQSPQYVVEAPFGAKINMSLADGTKVWLNAGSRLTYSDAYNEKSRRVSLSGEGYFEVAKNRRMPFYVEADGVEIKAIGTAFNVKAYPDEDLVETTLVEGKVAVSQGRKEYVLDPKQQISLYRNHDAGNISDEILKNINTNLHTSWRGKRWIFAGESMGDFARKLERRYDVHITISDSRLADYKLTGSIEQQTLDQLLNALRLTVPLSYRITDRDVLLSLDERLKKDYELLMKK</sequence>
<evidence type="ECO:0000259" key="3">
    <source>
        <dbReference type="Pfam" id="PF16344"/>
    </source>
</evidence>
<protein>
    <submittedName>
        <fullName evidence="4">DUF4974 domain-containing protein</fullName>
    </submittedName>
</protein>
<dbReference type="Proteomes" id="UP001163821">
    <property type="component" value="Unassembled WGS sequence"/>
</dbReference>
<evidence type="ECO:0000259" key="2">
    <source>
        <dbReference type="Pfam" id="PF04773"/>
    </source>
</evidence>
<proteinExistence type="predicted"/>
<dbReference type="PIRSF" id="PIRSF018266">
    <property type="entry name" value="FecR"/>
    <property type="match status" value="1"/>
</dbReference>
<dbReference type="RefSeq" id="WP_282592813.1">
    <property type="nucleotide sequence ID" value="NZ_JAPAAF010000031.1"/>
</dbReference>
<accession>A0AA42CAZ0</accession>
<dbReference type="GO" id="GO:0016989">
    <property type="term" value="F:sigma factor antagonist activity"/>
    <property type="evidence" value="ECO:0007669"/>
    <property type="project" value="TreeGrafter"/>
</dbReference>
<keyword evidence="1" id="KW-0812">Transmembrane</keyword>
<dbReference type="AlphaFoldDB" id="A0AA42CAZ0"/>
<reference evidence="4" key="1">
    <citation type="submission" date="2022-10" db="EMBL/GenBank/DDBJ databases">
        <title>Gaoshiqiia sediminis gen. nov., sp. nov., isolated from coastal sediment.</title>
        <authorList>
            <person name="Yu W.X."/>
            <person name="Mu D.S."/>
            <person name="Du J.Z."/>
            <person name="Liang Y.Q."/>
        </authorList>
    </citation>
    <scope>NUCLEOTIDE SEQUENCE</scope>
    <source>
        <strain evidence="4">A06</strain>
    </source>
</reference>
<feature type="transmembrane region" description="Helical" evidence="1">
    <location>
        <begin position="92"/>
        <end position="111"/>
    </location>
</feature>
<dbReference type="Gene3D" id="3.55.50.30">
    <property type="match status" value="1"/>
</dbReference>
<evidence type="ECO:0000256" key="1">
    <source>
        <dbReference type="SAM" id="Phobius"/>
    </source>
</evidence>
<dbReference type="Pfam" id="PF04773">
    <property type="entry name" value="FecR"/>
    <property type="match status" value="1"/>
</dbReference>
<keyword evidence="1" id="KW-0472">Membrane</keyword>